<evidence type="ECO:0000313" key="5">
    <source>
        <dbReference type="EMBL" id="SKB08246.1"/>
    </source>
</evidence>
<dbReference type="Pfam" id="PF00144">
    <property type="entry name" value="Beta-lactamase"/>
    <property type="match status" value="1"/>
</dbReference>
<dbReference type="Gene3D" id="3.90.1150.140">
    <property type="match status" value="1"/>
</dbReference>
<evidence type="ECO:0000256" key="1">
    <source>
        <dbReference type="SAM" id="SignalP"/>
    </source>
</evidence>
<evidence type="ECO:0000259" key="3">
    <source>
        <dbReference type="Pfam" id="PF07075"/>
    </source>
</evidence>
<dbReference type="PANTHER" id="PTHR42915">
    <property type="entry name" value="HYPOTHETICAL 460 KDA PROTEIN IN FEUA-SIGW INTERGENIC REGION [PRECURSOR]"/>
    <property type="match status" value="1"/>
</dbReference>
<name>A0A1T4Z2R5_9BACT</name>
<dbReference type="InterPro" id="IPR048503">
    <property type="entry name" value="NamZ_C"/>
</dbReference>
<dbReference type="InterPro" id="IPR012338">
    <property type="entry name" value="Beta-lactam/transpept-like"/>
</dbReference>
<dbReference type="AlphaFoldDB" id="A0A1T4Z2R5"/>
<evidence type="ECO:0000259" key="2">
    <source>
        <dbReference type="Pfam" id="PF00144"/>
    </source>
</evidence>
<keyword evidence="1" id="KW-0732">Signal</keyword>
<feature type="chain" id="PRO_5012866026" evidence="1">
    <location>
        <begin position="20"/>
        <end position="767"/>
    </location>
</feature>
<feature type="domain" description="Peptidoglycan beta-N-acetylmuramidase NamZ N-terminal" evidence="3">
    <location>
        <begin position="416"/>
        <end position="615"/>
    </location>
</feature>
<dbReference type="InterPro" id="IPR001466">
    <property type="entry name" value="Beta-lactam-related"/>
</dbReference>
<evidence type="ECO:0000259" key="4">
    <source>
        <dbReference type="Pfam" id="PF20732"/>
    </source>
</evidence>
<organism evidence="5 6">
    <name type="scientific">Prosthecobacter debontii</name>
    <dbReference type="NCBI Taxonomy" id="48467"/>
    <lineage>
        <taxon>Bacteria</taxon>
        <taxon>Pseudomonadati</taxon>
        <taxon>Verrucomicrobiota</taxon>
        <taxon>Verrucomicrobiia</taxon>
        <taxon>Verrucomicrobiales</taxon>
        <taxon>Verrucomicrobiaceae</taxon>
        <taxon>Prosthecobacter</taxon>
    </lineage>
</organism>
<accession>A0A1T4Z2R5</accession>
<dbReference type="InterPro" id="IPR048502">
    <property type="entry name" value="NamZ_N"/>
</dbReference>
<gene>
    <name evidence="5" type="ORF">SAMN02745166_04890</name>
</gene>
<dbReference type="Pfam" id="PF07075">
    <property type="entry name" value="NamZ_N"/>
    <property type="match status" value="1"/>
</dbReference>
<dbReference type="PANTHER" id="PTHR42915:SF1">
    <property type="entry name" value="PEPTIDOGLYCAN BETA-N-ACETYLMURAMIDASE NAMZ"/>
    <property type="match status" value="1"/>
</dbReference>
<feature type="domain" description="Peptidoglycan beta-N-acetylmuramidase NamZ C-terminal" evidence="4">
    <location>
        <begin position="619"/>
        <end position="767"/>
    </location>
</feature>
<dbReference type="Gene3D" id="3.40.710.10">
    <property type="entry name" value="DD-peptidase/beta-lactamase superfamily"/>
    <property type="match status" value="1"/>
</dbReference>
<dbReference type="InterPro" id="IPR008302">
    <property type="entry name" value="NamZ"/>
</dbReference>
<dbReference type="EMBL" id="FUYE01000026">
    <property type="protein sequence ID" value="SKB08246.1"/>
    <property type="molecule type" value="Genomic_DNA"/>
</dbReference>
<feature type="signal peptide" evidence="1">
    <location>
        <begin position="1"/>
        <end position="19"/>
    </location>
</feature>
<reference evidence="6" key="1">
    <citation type="submission" date="2017-02" db="EMBL/GenBank/DDBJ databases">
        <authorList>
            <person name="Varghese N."/>
            <person name="Submissions S."/>
        </authorList>
    </citation>
    <scope>NUCLEOTIDE SEQUENCE [LARGE SCALE GENOMIC DNA]</scope>
    <source>
        <strain evidence="6">ATCC 700200</strain>
    </source>
</reference>
<dbReference type="Gene3D" id="3.40.50.12170">
    <property type="entry name" value="Uncharacterised protein PF07075, DUF1343"/>
    <property type="match status" value="1"/>
</dbReference>
<dbReference type="OrthoDB" id="9801061at2"/>
<feature type="domain" description="Beta-lactamase-related" evidence="2">
    <location>
        <begin position="31"/>
        <end position="357"/>
    </location>
</feature>
<dbReference type="Proteomes" id="UP000190774">
    <property type="component" value="Unassembled WGS sequence"/>
</dbReference>
<dbReference type="GO" id="GO:0033922">
    <property type="term" value="F:peptidoglycan beta-N-acetylmuramidase activity"/>
    <property type="evidence" value="ECO:0007669"/>
    <property type="project" value="InterPro"/>
</dbReference>
<dbReference type="Pfam" id="PF20732">
    <property type="entry name" value="NamZ_C"/>
    <property type="match status" value="1"/>
</dbReference>
<proteinExistence type="predicted"/>
<dbReference type="RefSeq" id="WP_139373475.1">
    <property type="nucleotide sequence ID" value="NZ_FUYE01000026.1"/>
</dbReference>
<protein>
    <submittedName>
        <fullName evidence="5">Uncharacterized conserved protein YbbC, DUF1343 family</fullName>
    </submittedName>
</protein>
<sequence>MRHSLLLLFLLPMLCLAQGAGFKTEGWQALDEALEKAVAQKTPPGVVLWLEHRGKSAQNVRGDRSLDPVREEMTLDTVFDLASLTKVIATAPAIMILAEQGKLDIEAPVHHYLPEFFGEGRELIRVRHLLTHTSGLKPGLPKEPAWSGYNQGIRLALEAIPEAPPDCQLRYSDINFILLGHLVKTLSGEPLEIFTHKHLFAPLKMSSTRFLPPADWRSRIAPTERDEKGVMLRGIVHDPTARRMGGVAGHAGLFSTAADLARFSRMILGGGQSGGTRILKSETLQQMQRVQTAATLYERRGLGWDIESAYSRPRGDLFPVGSFGHTGFTGTSVWIDPFSQSFVVFLSSRLHPQGGGSVRDLYEEVGKAAARCIPDFDFANARGALTQRRSDEVPTVLNGIDVLERDGFAPLEGLRVGLITNQTGINARRIATIDLLAQAPKVKLRALFSPEHGIRGALDQAQINDSVDQKTGRPIHSLYGERRAPTAEQLTDLDALVFDIQDIGCRFYTYISTLRLCMEAAAKHNKKFFILDRVNPIGGVAVEGPAVLDQESFTATHGIPLRHGMTVGELAQMINAERGIHADLQVIRMEGWQRQWLFDETGLPWINPSPNMRTLEAAMLYPGIGLLEFSLSVGRGTDTPFEILGAPYVDDLRLSYELNKQGLPGIRFLPIRFTPTASIFKDQPCGGVRLQVTDRQAIKPVQTGLSIATVFQQLYPSQFALDKVNTLLNHAPLLKDIRAGQSRREMTSLMQAETAAFEQRRSRFLLY</sequence>
<evidence type="ECO:0000313" key="6">
    <source>
        <dbReference type="Proteomes" id="UP000190774"/>
    </source>
</evidence>
<dbReference type="SUPFAM" id="SSF56601">
    <property type="entry name" value="beta-lactamase/transpeptidase-like"/>
    <property type="match status" value="1"/>
</dbReference>
<dbReference type="STRING" id="48467.SAMN02745166_04890"/>
<keyword evidence="6" id="KW-1185">Reference proteome</keyword>